<dbReference type="KEGG" id="mmes:MMSR116_06440"/>
<dbReference type="EMBL" id="CP043538">
    <property type="protein sequence ID" value="QGY01581.1"/>
    <property type="molecule type" value="Genomic_DNA"/>
</dbReference>
<reference evidence="1 2" key="2">
    <citation type="journal article" date="2013" name="Genome Announc.">
        <title>Draft Genome Sequence of Methylobacterium mesophilicum Strain SR1.6/6, Isolated from Citrus sinensis.</title>
        <authorList>
            <person name="Marinho Almeida D."/>
            <person name="Dini-Andreote F."/>
            <person name="Camargo Neves A.A."/>
            <person name="Juca Ramos R.T."/>
            <person name="Andreote F.D."/>
            <person name="Carneiro A.R."/>
            <person name="Oliveira de Souza Lima A."/>
            <person name="Caracciolo Gomes de Sa P.H."/>
            <person name="Ribeiro Barbosa M.S."/>
            <person name="Araujo W.L."/>
            <person name="Silva A."/>
        </authorList>
    </citation>
    <scope>NUCLEOTIDE SEQUENCE [LARGE SCALE GENOMIC DNA]</scope>
    <source>
        <strain evidence="1 2">SR1.6/6</strain>
    </source>
</reference>
<name>A0A6B9FF04_9HYPH</name>
<proteinExistence type="predicted"/>
<dbReference type="Gene3D" id="3.40.50.1240">
    <property type="entry name" value="Phosphoglycerate mutase-like"/>
    <property type="match status" value="1"/>
</dbReference>
<evidence type="ECO:0000313" key="1">
    <source>
        <dbReference type="EMBL" id="QGY01581.1"/>
    </source>
</evidence>
<evidence type="ECO:0000313" key="2">
    <source>
        <dbReference type="Proteomes" id="UP000012488"/>
    </source>
</evidence>
<reference evidence="1 2" key="1">
    <citation type="journal article" date="2012" name="Genet. Mol. Biol.">
        <title>Analysis of 16S rRNA and mxaF genes revealing insights into Methylobacterium niche-specific plant association.</title>
        <authorList>
            <person name="Dourado M.N."/>
            <person name="Andreote F.D."/>
            <person name="Dini-Andreote F."/>
            <person name="Conti R."/>
            <person name="Araujo J.M."/>
            <person name="Araujo W.L."/>
        </authorList>
    </citation>
    <scope>NUCLEOTIDE SEQUENCE [LARGE SCALE GENOMIC DNA]</scope>
    <source>
        <strain evidence="1 2">SR1.6/6</strain>
    </source>
</reference>
<protein>
    <submittedName>
        <fullName evidence="1">Phosphoglycerate mutase family protein</fullName>
    </submittedName>
</protein>
<organism evidence="1 2">
    <name type="scientific">Methylobacterium mesophilicum SR1.6/6</name>
    <dbReference type="NCBI Taxonomy" id="908290"/>
    <lineage>
        <taxon>Bacteria</taxon>
        <taxon>Pseudomonadati</taxon>
        <taxon>Pseudomonadota</taxon>
        <taxon>Alphaproteobacteria</taxon>
        <taxon>Hyphomicrobiales</taxon>
        <taxon>Methylobacteriaceae</taxon>
        <taxon>Methylobacterium</taxon>
    </lineage>
</organism>
<dbReference type="InterPro" id="IPR029033">
    <property type="entry name" value="His_PPase_superfam"/>
</dbReference>
<dbReference type="AlphaFoldDB" id="A0A6B9FF04"/>
<dbReference type="RefSeq" id="WP_010683325.1">
    <property type="nucleotide sequence ID" value="NZ_CP043538.1"/>
</dbReference>
<sequence>MGPDRILIIRHAEQHDEPGIDGDGRFDRHSLIVRGWQRAGALIPFFRSADAPVPTPGAIFTSAVAPGSESRRSQQTVAPLHAVLRDGGSVAYDERFTKPETGALMSEVMTRHGTVLVAWEHSRIPACVAALPNAPPVPSE</sequence>
<dbReference type="SUPFAM" id="SSF53254">
    <property type="entry name" value="Phosphoglycerate mutase-like"/>
    <property type="match status" value="1"/>
</dbReference>
<dbReference type="Proteomes" id="UP000012488">
    <property type="component" value="Chromosome"/>
</dbReference>
<accession>A0A6B9FF04</accession>
<dbReference type="OrthoDB" id="8448116at2"/>
<gene>
    <name evidence="1" type="ORF">MMSR116_06440</name>
</gene>